<dbReference type="NCBIfam" id="TIGR04485">
    <property type="entry name" value="thiosulf_SoxX"/>
    <property type="match status" value="1"/>
</dbReference>
<dbReference type="InterPro" id="IPR036909">
    <property type="entry name" value="Cyt_c-like_dom_sf"/>
</dbReference>
<dbReference type="Pfam" id="PF00034">
    <property type="entry name" value="Cytochrom_C"/>
    <property type="match status" value="1"/>
</dbReference>
<protein>
    <submittedName>
        <fullName evidence="7">Sulfur oxidation c-type cytochrome SoxX</fullName>
    </submittedName>
</protein>
<proteinExistence type="predicted"/>
<name>A0ABS7SUE3_9BURK</name>
<keyword evidence="5" id="KW-0732">Signal</keyword>
<dbReference type="Gene3D" id="1.10.760.10">
    <property type="entry name" value="Cytochrome c-like domain"/>
    <property type="match status" value="1"/>
</dbReference>
<sequence length="141" mass="15314">MTVRLAAILLSCACTLAQAQEGLSTPLTATPGDAVRGRAIVANRQLGLCLLCHTGPIPEERFQGNLAPDLSGAGDRWTEAQLRLRMVDSRRINPGTIMPAYYASEGLQRVPTQLKDKTILSAQQVEDVVAYLQTLRQQPSQ</sequence>
<comment type="caution">
    <text evidence="7">The sequence shown here is derived from an EMBL/GenBank/DDBJ whole genome shotgun (WGS) entry which is preliminary data.</text>
</comment>
<keyword evidence="3 4" id="KW-0408">Iron</keyword>
<dbReference type="SUPFAM" id="SSF46626">
    <property type="entry name" value="Cytochrome c"/>
    <property type="match status" value="1"/>
</dbReference>
<evidence type="ECO:0000259" key="6">
    <source>
        <dbReference type="PROSITE" id="PS51007"/>
    </source>
</evidence>
<keyword evidence="1 4" id="KW-0349">Heme</keyword>
<feature type="signal peptide" evidence="5">
    <location>
        <begin position="1"/>
        <end position="19"/>
    </location>
</feature>
<evidence type="ECO:0000256" key="5">
    <source>
        <dbReference type="SAM" id="SignalP"/>
    </source>
</evidence>
<dbReference type="PROSITE" id="PS51007">
    <property type="entry name" value="CYTC"/>
    <property type="match status" value="1"/>
</dbReference>
<dbReference type="EMBL" id="JAFBIL020000008">
    <property type="protein sequence ID" value="MBZ2209578.1"/>
    <property type="molecule type" value="Genomic_DNA"/>
</dbReference>
<evidence type="ECO:0000256" key="3">
    <source>
        <dbReference type="ARBA" id="ARBA00023004"/>
    </source>
</evidence>
<dbReference type="RefSeq" id="WP_223470028.1">
    <property type="nucleotide sequence ID" value="NZ_JAFBIL020000008.1"/>
</dbReference>
<dbReference type="InterPro" id="IPR030999">
    <property type="entry name" value="Thiosulf_SoxX"/>
</dbReference>
<dbReference type="InterPro" id="IPR009056">
    <property type="entry name" value="Cyt_c-like_dom"/>
</dbReference>
<reference evidence="7 8" key="1">
    <citation type="submission" date="2021-08" db="EMBL/GenBank/DDBJ databases">
        <title>Massilia sp. R798.</title>
        <authorList>
            <person name="Baek J.H."/>
            <person name="Jung H.S."/>
            <person name="Kim K.R."/>
            <person name="Jeon C.O."/>
        </authorList>
    </citation>
    <scope>NUCLEOTIDE SEQUENCE [LARGE SCALE GENOMIC DNA]</scope>
    <source>
        <strain evidence="7 8">R798</strain>
    </source>
</reference>
<dbReference type="Proteomes" id="UP000809349">
    <property type="component" value="Unassembled WGS sequence"/>
</dbReference>
<evidence type="ECO:0000313" key="7">
    <source>
        <dbReference type="EMBL" id="MBZ2209578.1"/>
    </source>
</evidence>
<evidence type="ECO:0000313" key="8">
    <source>
        <dbReference type="Proteomes" id="UP000809349"/>
    </source>
</evidence>
<keyword evidence="8" id="KW-1185">Reference proteome</keyword>
<organism evidence="7 8">
    <name type="scientific">Massilia soli</name>
    <dbReference type="NCBI Taxonomy" id="2792854"/>
    <lineage>
        <taxon>Bacteria</taxon>
        <taxon>Pseudomonadati</taxon>
        <taxon>Pseudomonadota</taxon>
        <taxon>Betaproteobacteria</taxon>
        <taxon>Burkholderiales</taxon>
        <taxon>Oxalobacteraceae</taxon>
        <taxon>Telluria group</taxon>
        <taxon>Massilia</taxon>
    </lineage>
</organism>
<accession>A0ABS7SUE3</accession>
<gene>
    <name evidence="7" type="primary">soxX</name>
    <name evidence="7" type="ORF">I4X03_020110</name>
</gene>
<evidence type="ECO:0000256" key="1">
    <source>
        <dbReference type="ARBA" id="ARBA00022617"/>
    </source>
</evidence>
<keyword evidence="2 4" id="KW-0479">Metal-binding</keyword>
<evidence type="ECO:0000256" key="2">
    <source>
        <dbReference type="ARBA" id="ARBA00022723"/>
    </source>
</evidence>
<feature type="chain" id="PRO_5046231027" evidence="5">
    <location>
        <begin position="20"/>
        <end position="141"/>
    </location>
</feature>
<feature type="domain" description="Cytochrome c" evidence="6">
    <location>
        <begin position="32"/>
        <end position="136"/>
    </location>
</feature>
<evidence type="ECO:0000256" key="4">
    <source>
        <dbReference type="PROSITE-ProRule" id="PRU00433"/>
    </source>
</evidence>